<dbReference type="Proteomes" id="UP001281761">
    <property type="component" value="Unassembled WGS sequence"/>
</dbReference>
<evidence type="ECO:0000313" key="1">
    <source>
        <dbReference type="EMBL" id="KAK2941473.1"/>
    </source>
</evidence>
<protein>
    <submittedName>
        <fullName evidence="1">Uncharacterized protein</fullName>
    </submittedName>
</protein>
<reference evidence="1 2" key="1">
    <citation type="journal article" date="2022" name="bioRxiv">
        <title>Genomics of Preaxostyla Flagellates Illuminates Evolutionary Transitions and the Path Towards Mitochondrial Loss.</title>
        <authorList>
            <person name="Novak L.V.F."/>
            <person name="Treitli S.C."/>
            <person name="Pyrih J."/>
            <person name="Halakuc P."/>
            <person name="Pipaliya S.V."/>
            <person name="Vacek V."/>
            <person name="Brzon O."/>
            <person name="Soukal P."/>
            <person name="Eme L."/>
            <person name="Dacks J.B."/>
            <person name="Karnkowska A."/>
            <person name="Elias M."/>
            <person name="Hampl V."/>
        </authorList>
    </citation>
    <scope>NUCLEOTIDE SEQUENCE [LARGE SCALE GENOMIC DNA]</scope>
    <source>
        <strain evidence="1">NAU3</strain>
        <tissue evidence="1">Gut</tissue>
    </source>
</reference>
<comment type="caution">
    <text evidence="1">The sequence shown here is derived from an EMBL/GenBank/DDBJ whole genome shotgun (WGS) entry which is preliminary data.</text>
</comment>
<evidence type="ECO:0000313" key="2">
    <source>
        <dbReference type="Proteomes" id="UP001281761"/>
    </source>
</evidence>
<sequence length="337" mass="37906">MTTSDENISSYSDSPNSDCSAFLNWDENPFTAESEKAVVFRSLVATMRLQPALDDSQEVAALKLLKYVTQVNVSSADAFLDSFGQAIDDSSTTFVDQAIIEAAMKMLETLIKTCSKKIRLALVKADLMHQLIITLHPLSLSFAEAVDIHINLLNIIIDTSVTIATPDGLAELKIKDGNGQQYDPETVLKQVLAHSEKYIWHLCVGRYSIVDGKQSKSFLTLLARIFQICPYDQPTMDFVLNTPVFLTIPSCLTFFDNEVTISPFLDCMNDAQREWNKKGGYVRQMGKIMHRMLRMEGIEDVIEEKLQNDKNTLFGRWTVTASIDWNGLQGLNRPGFW</sequence>
<gene>
    <name evidence="1" type="ORF">BLNAU_23620</name>
</gene>
<organism evidence="1 2">
    <name type="scientific">Blattamonas nauphoetae</name>
    <dbReference type="NCBI Taxonomy" id="2049346"/>
    <lineage>
        <taxon>Eukaryota</taxon>
        <taxon>Metamonada</taxon>
        <taxon>Preaxostyla</taxon>
        <taxon>Oxymonadida</taxon>
        <taxon>Blattamonas</taxon>
    </lineage>
</organism>
<keyword evidence="2" id="KW-1185">Reference proteome</keyword>
<dbReference type="EMBL" id="JARBJD010000498">
    <property type="protein sequence ID" value="KAK2941473.1"/>
    <property type="molecule type" value="Genomic_DNA"/>
</dbReference>
<proteinExistence type="predicted"/>
<name>A0ABQ9WQ67_9EUKA</name>
<accession>A0ABQ9WQ67</accession>